<evidence type="ECO:0000313" key="1">
    <source>
        <dbReference type="EMBL" id="KAJ1166380.1"/>
    </source>
</evidence>
<dbReference type="AlphaFoldDB" id="A0AAV7SQU0"/>
<evidence type="ECO:0000313" key="2">
    <source>
        <dbReference type="Proteomes" id="UP001066276"/>
    </source>
</evidence>
<protein>
    <submittedName>
        <fullName evidence="1">Uncharacterized protein</fullName>
    </submittedName>
</protein>
<dbReference type="EMBL" id="JANPWB010000008">
    <property type="protein sequence ID" value="KAJ1166380.1"/>
    <property type="molecule type" value="Genomic_DNA"/>
</dbReference>
<gene>
    <name evidence="1" type="ORF">NDU88_006784</name>
</gene>
<dbReference type="Proteomes" id="UP001066276">
    <property type="component" value="Chromosome 4_2"/>
</dbReference>
<sequence>MSLALAHTGRNLYFAVRVLGGVFVPQTPNDQTFIIMHENIYAAQYMYGKMAQSVETLVIRIYLDLTISLNPGEANTASHFS</sequence>
<comment type="caution">
    <text evidence="1">The sequence shown here is derived from an EMBL/GenBank/DDBJ whole genome shotgun (WGS) entry which is preliminary data.</text>
</comment>
<proteinExistence type="predicted"/>
<name>A0AAV7SQU0_PLEWA</name>
<keyword evidence="2" id="KW-1185">Reference proteome</keyword>
<reference evidence="1" key="1">
    <citation type="journal article" date="2022" name="bioRxiv">
        <title>Sequencing and chromosome-scale assembly of the giantPleurodeles waltlgenome.</title>
        <authorList>
            <person name="Brown T."/>
            <person name="Elewa A."/>
            <person name="Iarovenko S."/>
            <person name="Subramanian E."/>
            <person name="Araus A.J."/>
            <person name="Petzold A."/>
            <person name="Susuki M."/>
            <person name="Suzuki K.-i.T."/>
            <person name="Hayashi T."/>
            <person name="Toyoda A."/>
            <person name="Oliveira C."/>
            <person name="Osipova E."/>
            <person name="Leigh N.D."/>
            <person name="Simon A."/>
            <person name="Yun M.H."/>
        </authorList>
    </citation>
    <scope>NUCLEOTIDE SEQUENCE</scope>
    <source>
        <strain evidence="1">20211129_DDA</strain>
        <tissue evidence="1">Liver</tissue>
    </source>
</reference>
<accession>A0AAV7SQU0</accession>
<organism evidence="1 2">
    <name type="scientific">Pleurodeles waltl</name>
    <name type="common">Iberian ribbed newt</name>
    <dbReference type="NCBI Taxonomy" id="8319"/>
    <lineage>
        <taxon>Eukaryota</taxon>
        <taxon>Metazoa</taxon>
        <taxon>Chordata</taxon>
        <taxon>Craniata</taxon>
        <taxon>Vertebrata</taxon>
        <taxon>Euteleostomi</taxon>
        <taxon>Amphibia</taxon>
        <taxon>Batrachia</taxon>
        <taxon>Caudata</taxon>
        <taxon>Salamandroidea</taxon>
        <taxon>Salamandridae</taxon>
        <taxon>Pleurodelinae</taxon>
        <taxon>Pleurodeles</taxon>
    </lineage>
</organism>